<protein>
    <recommendedName>
        <fullName evidence="2">Peptidase A2 domain-containing protein</fullName>
    </recommendedName>
</protein>
<dbReference type="CDD" id="cd00303">
    <property type="entry name" value="retropepsin_like"/>
    <property type="match status" value="1"/>
</dbReference>
<dbReference type="SUPFAM" id="SSF50630">
    <property type="entry name" value="Acid proteases"/>
    <property type="match status" value="1"/>
</dbReference>
<organism evidence="3 4">
    <name type="scientific">Phytophthora oleae</name>
    <dbReference type="NCBI Taxonomy" id="2107226"/>
    <lineage>
        <taxon>Eukaryota</taxon>
        <taxon>Sar</taxon>
        <taxon>Stramenopiles</taxon>
        <taxon>Oomycota</taxon>
        <taxon>Peronosporomycetes</taxon>
        <taxon>Peronosporales</taxon>
        <taxon>Peronosporaceae</taxon>
        <taxon>Phytophthora</taxon>
    </lineage>
</organism>
<name>A0ABD3F405_9STRA</name>
<dbReference type="GO" id="GO:0016787">
    <property type="term" value="F:hydrolase activity"/>
    <property type="evidence" value="ECO:0007669"/>
    <property type="project" value="UniProtKB-KW"/>
</dbReference>
<dbReference type="PROSITE" id="PS50175">
    <property type="entry name" value="ASP_PROT_RETROV"/>
    <property type="match status" value="1"/>
</dbReference>
<reference evidence="3 4" key="1">
    <citation type="submission" date="2024-09" db="EMBL/GenBank/DDBJ databases">
        <title>Genome sequencing and assembly of Phytophthora oleae, isolate VK10A, causative agent of rot of olive drupes.</title>
        <authorList>
            <person name="Conti Taguali S."/>
            <person name="Riolo M."/>
            <person name="La Spada F."/>
            <person name="Cacciola S.O."/>
            <person name="Dionisio G."/>
        </authorList>
    </citation>
    <scope>NUCLEOTIDE SEQUENCE [LARGE SCALE GENOMIC DNA]</scope>
    <source>
        <strain evidence="3 4">VK10A</strain>
    </source>
</reference>
<accession>A0ABD3F405</accession>
<dbReference type="Pfam" id="PF13650">
    <property type="entry name" value="Asp_protease_2"/>
    <property type="match status" value="1"/>
</dbReference>
<dbReference type="Proteomes" id="UP001632037">
    <property type="component" value="Unassembled WGS sequence"/>
</dbReference>
<evidence type="ECO:0000313" key="4">
    <source>
        <dbReference type="Proteomes" id="UP001632037"/>
    </source>
</evidence>
<dbReference type="Gene3D" id="2.40.70.10">
    <property type="entry name" value="Acid Proteases"/>
    <property type="match status" value="1"/>
</dbReference>
<evidence type="ECO:0000256" key="1">
    <source>
        <dbReference type="ARBA" id="ARBA00022801"/>
    </source>
</evidence>
<dbReference type="AlphaFoldDB" id="A0ABD3F405"/>
<keyword evidence="4" id="KW-1185">Reference proteome</keyword>
<dbReference type="EMBL" id="JBIMZQ010000037">
    <property type="protein sequence ID" value="KAL3661212.1"/>
    <property type="molecule type" value="Genomic_DNA"/>
</dbReference>
<gene>
    <name evidence="3" type="ORF">V7S43_013819</name>
</gene>
<feature type="domain" description="Peptidase A2" evidence="2">
    <location>
        <begin position="11"/>
        <end position="50"/>
    </location>
</feature>
<dbReference type="InterPro" id="IPR001995">
    <property type="entry name" value="Peptidase_A2_cat"/>
</dbReference>
<comment type="caution">
    <text evidence="3">The sequence shown here is derived from an EMBL/GenBank/DDBJ whole genome shotgun (WGS) entry which is preliminary data.</text>
</comment>
<dbReference type="InterPro" id="IPR021109">
    <property type="entry name" value="Peptidase_aspartic_dom_sf"/>
</dbReference>
<keyword evidence="1" id="KW-0378">Hydrolase</keyword>
<evidence type="ECO:0000259" key="2">
    <source>
        <dbReference type="PROSITE" id="PS50175"/>
    </source>
</evidence>
<evidence type="ECO:0000313" key="3">
    <source>
        <dbReference type="EMBL" id="KAL3661212.1"/>
    </source>
</evidence>
<sequence length="166" mass="18211">MVHSAVNDHRTKILLDTGATINILSYPDFARKLGLRLKSRKQTKVSGMGGVPTYIDASAEIKLILGPRVVYIVDVWVANIGEGIDVLLGMGLIFAAGFRISVREGLVPLPDEVVVMMCSWEPGDLIGRNRAIRPSESVLLSPGEEFVVRIDYGYKPATSSRVGWTW</sequence>
<proteinExistence type="predicted"/>